<protein>
    <submittedName>
        <fullName evidence="2">PepSY-associated TM helix domain membrane protein</fullName>
    </submittedName>
</protein>
<feature type="transmembrane region" description="Helical" evidence="1">
    <location>
        <begin position="126"/>
        <end position="156"/>
    </location>
</feature>
<gene>
    <name evidence="2" type="ORF">CAV_0990</name>
</gene>
<dbReference type="RefSeq" id="WP_094325399.1">
    <property type="nucleotide sequence ID" value="NZ_CP022347.1"/>
</dbReference>
<evidence type="ECO:0000313" key="2">
    <source>
        <dbReference type="EMBL" id="ASQ30648.1"/>
    </source>
</evidence>
<keyword evidence="1" id="KW-0812">Transmembrane</keyword>
<evidence type="ECO:0000256" key="1">
    <source>
        <dbReference type="SAM" id="Phobius"/>
    </source>
</evidence>
<accession>A0A222MY42</accession>
<feature type="transmembrane region" description="Helical" evidence="1">
    <location>
        <begin position="163"/>
        <end position="181"/>
    </location>
</feature>
<keyword evidence="1" id="KW-1133">Transmembrane helix</keyword>
<reference evidence="2 3" key="1">
    <citation type="submission" date="2017-07" db="EMBL/GenBank/DDBJ databases">
        <title>Analysis of two Campylobacter avium genomes and identification of a novel hippuricase gene.</title>
        <authorList>
            <person name="Miller W.G."/>
            <person name="Chapman M.H."/>
            <person name="Yee E."/>
            <person name="Revez J."/>
            <person name="Bono J.L."/>
            <person name="Rossi M."/>
        </authorList>
    </citation>
    <scope>NUCLEOTIDE SEQUENCE [LARGE SCALE GENOMIC DNA]</scope>
    <source>
        <strain evidence="2 3">LMG 24591</strain>
    </source>
</reference>
<dbReference type="AlphaFoldDB" id="A0A222MY42"/>
<keyword evidence="1" id="KW-0472">Membrane</keyword>
<proteinExistence type="predicted"/>
<evidence type="ECO:0000313" key="3">
    <source>
        <dbReference type="Proteomes" id="UP000201169"/>
    </source>
</evidence>
<sequence>MINKNKLFRQIHIYISLFFLPLALLYALTGMAYILGFDQDSGLKENTYNVNFEIQEGKEKELVTNFLKENNIKLPKDEIMEAKDGDFALGSAAYSVELHQNEGKFMLITKERSFLGNMIMLHKNKVAWYFSVLGIAFGLTLLVLYLSGIMITLVAIKKDRRNQILTILVGFIVTSIVAYLSL</sequence>
<dbReference type="OrthoDB" id="5327112at2"/>
<dbReference type="KEGG" id="cavi:CAV_0990"/>
<feature type="transmembrane region" description="Helical" evidence="1">
    <location>
        <begin position="12"/>
        <end position="35"/>
    </location>
</feature>
<name>A0A222MY42_9BACT</name>
<dbReference type="EMBL" id="CP022347">
    <property type="protein sequence ID" value="ASQ30648.1"/>
    <property type="molecule type" value="Genomic_DNA"/>
</dbReference>
<organism evidence="2 3">
    <name type="scientific">Campylobacter avium LMG 24591</name>
    <dbReference type="NCBI Taxonomy" id="522484"/>
    <lineage>
        <taxon>Bacteria</taxon>
        <taxon>Pseudomonadati</taxon>
        <taxon>Campylobacterota</taxon>
        <taxon>Epsilonproteobacteria</taxon>
        <taxon>Campylobacterales</taxon>
        <taxon>Campylobacteraceae</taxon>
        <taxon>Campylobacter</taxon>
    </lineage>
</organism>
<dbReference type="Proteomes" id="UP000201169">
    <property type="component" value="Chromosome"/>
</dbReference>
<keyword evidence="3" id="KW-1185">Reference proteome</keyword>